<accession>A0A1G4JZX8</accession>
<keyword evidence="1" id="KW-0472">Membrane</keyword>
<feature type="transmembrane region" description="Helical" evidence="1">
    <location>
        <begin position="49"/>
        <end position="66"/>
    </location>
</feature>
<dbReference type="AlphaFoldDB" id="A0A1G4JZX8"/>
<dbReference type="Proteomes" id="UP000191144">
    <property type="component" value="Chromosome F"/>
</dbReference>
<name>A0A1G4JZX8_9SACH</name>
<organism evidence="2 3">
    <name type="scientific">Lachancea meyersii CBS 8951</name>
    <dbReference type="NCBI Taxonomy" id="1266667"/>
    <lineage>
        <taxon>Eukaryota</taxon>
        <taxon>Fungi</taxon>
        <taxon>Dikarya</taxon>
        <taxon>Ascomycota</taxon>
        <taxon>Saccharomycotina</taxon>
        <taxon>Saccharomycetes</taxon>
        <taxon>Saccharomycetales</taxon>
        <taxon>Saccharomycetaceae</taxon>
        <taxon>Lachancea</taxon>
    </lineage>
</organism>
<proteinExistence type="predicted"/>
<gene>
    <name evidence="2" type="ORF">LAME_0F17458G</name>
</gene>
<keyword evidence="3" id="KW-1185">Reference proteome</keyword>
<keyword evidence="1" id="KW-1133">Transmembrane helix</keyword>
<feature type="transmembrane region" description="Helical" evidence="1">
    <location>
        <begin position="122"/>
        <end position="142"/>
    </location>
</feature>
<sequence>MEKEEASNRASRDHTSCSSCRWWLIFARVLLAAHLTTALLLLHCRLPDQGVLGPVCLFLTILFVSIRHRSARLFSIAPTLAGCVNAAREVADLCQLQEFALTRGAAASHRGIALLAEIQSRALVHAVVLVCLGAVQAVNLALHLKALRAKTLADDLECQSKPLAGGDKI</sequence>
<protein>
    <submittedName>
        <fullName evidence="2">LAME_0F17458g1_1</fullName>
    </submittedName>
</protein>
<feature type="transmembrane region" description="Helical" evidence="1">
    <location>
        <begin position="21"/>
        <end position="43"/>
    </location>
</feature>
<evidence type="ECO:0000256" key="1">
    <source>
        <dbReference type="SAM" id="Phobius"/>
    </source>
</evidence>
<evidence type="ECO:0000313" key="3">
    <source>
        <dbReference type="Proteomes" id="UP000191144"/>
    </source>
</evidence>
<dbReference type="OrthoDB" id="4036609at2759"/>
<dbReference type="EMBL" id="LT598477">
    <property type="protein sequence ID" value="SCU96794.1"/>
    <property type="molecule type" value="Genomic_DNA"/>
</dbReference>
<reference evidence="3" key="1">
    <citation type="submission" date="2016-03" db="EMBL/GenBank/DDBJ databases">
        <authorList>
            <person name="Devillers Hugo."/>
        </authorList>
    </citation>
    <scope>NUCLEOTIDE SEQUENCE [LARGE SCALE GENOMIC DNA]</scope>
</reference>
<keyword evidence="1" id="KW-0812">Transmembrane</keyword>
<evidence type="ECO:0000313" key="2">
    <source>
        <dbReference type="EMBL" id="SCU96794.1"/>
    </source>
</evidence>